<keyword evidence="3 5" id="KW-0663">Pyridoxal phosphate</keyword>
<comment type="similarity">
    <text evidence="6">Belongs to the group II decarboxylase family.</text>
</comment>
<dbReference type="PATRIC" id="fig|1280951.3.peg.436"/>
<name>A0A059G126_9PROT</name>
<dbReference type="PRINTS" id="PR00800">
    <property type="entry name" value="YHDCRBOXLASE"/>
</dbReference>
<dbReference type="SUPFAM" id="SSF53383">
    <property type="entry name" value="PLP-dependent transferases"/>
    <property type="match status" value="1"/>
</dbReference>
<dbReference type="InterPro" id="IPR002129">
    <property type="entry name" value="PyrdxlP-dep_de-COase"/>
</dbReference>
<protein>
    <submittedName>
        <fullName evidence="7">Decarboxylase, group II</fullName>
    </submittedName>
</protein>
<gene>
    <name evidence="7" type="ORF">HHI_02165</name>
</gene>
<dbReference type="Gene3D" id="3.40.640.10">
    <property type="entry name" value="Type I PLP-dependent aspartate aminotransferase-like (Major domain)"/>
    <property type="match status" value="1"/>
</dbReference>
<dbReference type="InterPro" id="IPR015421">
    <property type="entry name" value="PyrdxlP-dep_Trfase_major"/>
</dbReference>
<evidence type="ECO:0000256" key="6">
    <source>
        <dbReference type="RuleBase" id="RU000382"/>
    </source>
</evidence>
<accession>A0A059G126</accession>
<dbReference type="GO" id="GO:0006520">
    <property type="term" value="P:amino acid metabolic process"/>
    <property type="evidence" value="ECO:0007669"/>
    <property type="project" value="InterPro"/>
</dbReference>
<evidence type="ECO:0000256" key="4">
    <source>
        <dbReference type="ARBA" id="ARBA00023239"/>
    </source>
</evidence>
<dbReference type="PANTHER" id="PTHR11999">
    <property type="entry name" value="GROUP II PYRIDOXAL-5-PHOSPHATE DECARBOXYLASE"/>
    <property type="match status" value="1"/>
</dbReference>
<evidence type="ECO:0000313" key="8">
    <source>
        <dbReference type="Proteomes" id="UP000025061"/>
    </source>
</evidence>
<evidence type="ECO:0000256" key="2">
    <source>
        <dbReference type="ARBA" id="ARBA00022793"/>
    </source>
</evidence>
<dbReference type="GO" id="GO:0016831">
    <property type="term" value="F:carboxy-lyase activity"/>
    <property type="evidence" value="ECO:0007669"/>
    <property type="project" value="UniProtKB-KW"/>
</dbReference>
<keyword evidence="2" id="KW-0210">Decarboxylase</keyword>
<dbReference type="Gene3D" id="3.90.1150.170">
    <property type="match status" value="2"/>
</dbReference>
<dbReference type="Proteomes" id="UP000025061">
    <property type="component" value="Unassembled WGS sequence"/>
</dbReference>
<evidence type="ECO:0000256" key="5">
    <source>
        <dbReference type="PIRSR" id="PIRSR602129-50"/>
    </source>
</evidence>
<dbReference type="RefSeq" id="WP_011645642.1">
    <property type="nucleotide sequence ID" value="NZ_ARYI01000001.1"/>
</dbReference>
<dbReference type="Pfam" id="PF00282">
    <property type="entry name" value="Pyridoxal_deC"/>
    <property type="match status" value="1"/>
</dbReference>
<dbReference type="InterPro" id="IPR015424">
    <property type="entry name" value="PyrdxlP-dep_Trfase"/>
</dbReference>
<feature type="modified residue" description="N6-(pyridoxal phosphate)lysine" evidence="5">
    <location>
        <position position="304"/>
    </location>
</feature>
<sequence length="494" mass="53334">MTDPKPPVPQPGLDPQDWAAFRQTAHDLLDAAIDKMTANREGRVWTPFPAEMKAAFARPLPKEGQGEADLAAQLAALLPYGVGNTHPRFFGWVHGSGTPQNMLAEIVASAINANAGGRDHGAIYVERQVIAWCREMFGFPETASGLLVSGTSLATVIAVKAARDARLEFRSRKEGICGDRLVGYASAEAHACNPRAFDILGLGTDALRRIPVNDAYEMDTAALRAAIQADREAGLTPFLVIGTAGTVNTGSTDPLAELSAIAKEENLWFHVDGAFGALARLSPAHAERFKAIEQADSVAFDFHKWLHVNYDAGCVLIRDGAHHRHAFSDRPDYLKGAERGIAAGNPWPVEYGPELSRGFRALKVWSQIAGFGTAKLGEAIARNCDQAAYLSAKVAADTRFDLLAPAKLNICCFRYRADGLDEAALDALNEEIVIRLQESGIAAPSTTKLKGRVAIRINLTNHRTQHSDLDLLLTEIVKLGEDGDVRASLIPPRP</sequence>
<evidence type="ECO:0000256" key="1">
    <source>
        <dbReference type="ARBA" id="ARBA00001933"/>
    </source>
</evidence>
<dbReference type="OrthoDB" id="9803665at2"/>
<dbReference type="EMBL" id="ARYI01000001">
    <property type="protein sequence ID" value="KCZ96446.1"/>
    <property type="molecule type" value="Genomic_DNA"/>
</dbReference>
<evidence type="ECO:0000313" key="7">
    <source>
        <dbReference type="EMBL" id="KCZ96446.1"/>
    </source>
</evidence>
<reference evidence="7 8" key="1">
    <citation type="submission" date="2013-04" db="EMBL/GenBank/DDBJ databases">
        <title>Hyphomonas hirschiana VP5 Genome Sequencing.</title>
        <authorList>
            <person name="Lai Q."/>
            <person name="Shao Z."/>
        </authorList>
    </citation>
    <scope>NUCLEOTIDE SEQUENCE [LARGE SCALE GENOMIC DNA]</scope>
    <source>
        <strain evidence="7 8">VP5</strain>
    </source>
</reference>
<comment type="caution">
    <text evidence="7">The sequence shown here is derived from an EMBL/GenBank/DDBJ whole genome shotgun (WGS) entry which is preliminary data.</text>
</comment>
<dbReference type="AlphaFoldDB" id="A0A059G126"/>
<dbReference type="PANTHER" id="PTHR11999:SF70">
    <property type="entry name" value="MIP05841P"/>
    <property type="match status" value="1"/>
</dbReference>
<evidence type="ECO:0000256" key="3">
    <source>
        <dbReference type="ARBA" id="ARBA00022898"/>
    </source>
</evidence>
<dbReference type="GO" id="GO:0030170">
    <property type="term" value="F:pyridoxal phosphate binding"/>
    <property type="evidence" value="ECO:0007669"/>
    <property type="project" value="InterPro"/>
</dbReference>
<keyword evidence="4 6" id="KW-0456">Lyase</keyword>
<comment type="cofactor">
    <cofactor evidence="1 5 6">
        <name>pyridoxal 5'-phosphate</name>
        <dbReference type="ChEBI" id="CHEBI:597326"/>
    </cofactor>
</comment>
<dbReference type="PROSITE" id="PS00392">
    <property type="entry name" value="DDC_GAD_HDC_YDC"/>
    <property type="match status" value="1"/>
</dbReference>
<dbReference type="InterPro" id="IPR010977">
    <property type="entry name" value="Aromatic_deC"/>
</dbReference>
<dbReference type="InterPro" id="IPR021115">
    <property type="entry name" value="Pyridoxal-P_BS"/>
</dbReference>
<organism evidence="7 8">
    <name type="scientific">Hyphomonas hirschiana VP5</name>
    <dbReference type="NCBI Taxonomy" id="1280951"/>
    <lineage>
        <taxon>Bacteria</taxon>
        <taxon>Pseudomonadati</taxon>
        <taxon>Pseudomonadota</taxon>
        <taxon>Alphaproteobacteria</taxon>
        <taxon>Hyphomonadales</taxon>
        <taxon>Hyphomonadaceae</taxon>
        <taxon>Hyphomonas</taxon>
    </lineage>
</organism>
<dbReference type="GO" id="GO:0019752">
    <property type="term" value="P:carboxylic acid metabolic process"/>
    <property type="evidence" value="ECO:0007669"/>
    <property type="project" value="InterPro"/>
</dbReference>
<proteinExistence type="inferred from homology"/>
<keyword evidence="8" id="KW-1185">Reference proteome</keyword>